<reference evidence="4 5" key="1">
    <citation type="submission" date="2018-08" db="EMBL/GenBank/DDBJ databases">
        <title>Aphanomyces genome sequencing and annotation.</title>
        <authorList>
            <person name="Minardi D."/>
            <person name="Oidtmann B."/>
            <person name="Van Der Giezen M."/>
            <person name="Studholme D.J."/>
        </authorList>
    </citation>
    <scope>NUCLEOTIDE SEQUENCE [LARGE SCALE GENOMIC DNA]</scope>
    <source>
        <strain evidence="4 5">197901</strain>
    </source>
</reference>
<sequence length="158" mass="17907">MTTRGITATSAVEFLRICGQLKSVADHMYRMAMCTLLLDGDSSLDKTRCIKMAIVHDLAESFVGDITPHDGTYGHDKPSISLALNPQDMHDRQARAFAGWYIYPPPISLWLLHNVTLDLALEIKELWHEYEDATSDEAKLVKDFDKFEMILQADEYEG</sequence>
<dbReference type="GO" id="GO:0046872">
    <property type="term" value="F:metal ion binding"/>
    <property type="evidence" value="ECO:0007669"/>
    <property type="project" value="UniProtKB-KW"/>
</dbReference>
<dbReference type="Proteomes" id="UP000266196">
    <property type="component" value="Unassembled WGS sequence"/>
</dbReference>
<dbReference type="GO" id="GO:0005737">
    <property type="term" value="C:cytoplasm"/>
    <property type="evidence" value="ECO:0007669"/>
    <property type="project" value="TreeGrafter"/>
</dbReference>
<dbReference type="VEuPathDB" id="FungiDB:H257_11686"/>
<dbReference type="Pfam" id="PF13023">
    <property type="entry name" value="HD_3"/>
    <property type="match status" value="1"/>
</dbReference>
<evidence type="ECO:0000313" key="5">
    <source>
        <dbReference type="Proteomes" id="UP000266196"/>
    </source>
</evidence>
<keyword evidence="1" id="KW-0479">Metal-binding</keyword>
<accession>A0A397G3N0</accession>
<dbReference type="SUPFAM" id="SSF109604">
    <property type="entry name" value="HD-domain/PDEase-like"/>
    <property type="match status" value="1"/>
</dbReference>
<dbReference type="InterPro" id="IPR006674">
    <property type="entry name" value="HD_domain"/>
</dbReference>
<dbReference type="Gene3D" id="1.10.3210.10">
    <property type="entry name" value="Hypothetical protein af1432"/>
    <property type="match status" value="1"/>
</dbReference>
<dbReference type="InterPro" id="IPR039356">
    <property type="entry name" value="YfbR/HDDC2"/>
</dbReference>
<feature type="non-terminal residue" evidence="4">
    <location>
        <position position="158"/>
    </location>
</feature>
<dbReference type="AlphaFoldDB" id="A0A397G3N0"/>
<organism evidence="4 5">
    <name type="scientific">Aphanomyces astaci</name>
    <name type="common">Crayfish plague agent</name>
    <dbReference type="NCBI Taxonomy" id="112090"/>
    <lineage>
        <taxon>Eukaryota</taxon>
        <taxon>Sar</taxon>
        <taxon>Stramenopiles</taxon>
        <taxon>Oomycota</taxon>
        <taxon>Saprolegniomycetes</taxon>
        <taxon>Saprolegniales</taxon>
        <taxon>Verrucalvaceae</taxon>
        <taxon>Aphanomyces</taxon>
    </lineage>
</organism>
<gene>
    <name evidence="4" type="ORF">DYB31_010253</name>
</gene>
<comment type="caution">
    <text evidence="4">The sequence shown here is derived from an EMBL/GenBank/DDBJ whole genome shotgun (WGS) entry which is preliminary data.</text>
</comment>
<keyword evidence="2" id="KW-0378">Hydrolase</keyword>
<name>A0A397G3N0_APHAT</name>
<dbReference type="EMBL" id="QUTE01000862">
    <property type="protein sequence ID" value="RHZ41498.1"/>
    <property type="molecule type" value="Genomic_DNA"/>
</dbReference>
<evidence type="ECO:0000256" key="1">
    <source>
        <dbReference type="ARBA" id="ARBA00022723"/>
    </source>
</evidence>
<feature type="domain" description="HD" evidence="3">
    <location>
        <begin position="22"/>
        <end position="158"/>
    </location>
</feature>
<protein>
    <recommendedName>
        <fullName evidence="3">HD domain-containing protein</fullName>
    </recommendedName>
</protein>
<dbReference type="PANTHER" id="PTHR11845:SF13">
    <property type="entry name" value="5'-DEOXYNUCLEOTIDASE HDDC2"/>
    <property type="match status" value="1"/>
</dbReference>
<dbReference type="PANTHER" id="PTHR11845">
    <property type="entry name" value="5'-DEOXYNUCLEOTIDASE HDDC2"/>
    <property type="match status" value="1"/>
</dbReference>
<evidence type="ECO:0000256" key="2">
    <source>
        <dbReference type="ARBA" id="ARBA00022801"/>
    </source>
</evidence>
<evidence type="ECO:0000259" key="3">
    <source>
        <dbReference type="Pfam" id="PF13023"/>
    </source>
</evidence>
<evidence type="ECO:0000313" key="4">
    <source>
        <dbReference type="EMBL" id="RHZ41498.1"/>
    </source>
</evidence>
<proteinExistence type="predicted"/>
<dbReference type="GO" id="GO:0002953">
    <property type="term" value="F:5'-deoxynucleotidase activity"/>
    <property type="evidence" value="ECO:0007669"/>
    <property type="project" value="InterPro"/>
</dbReference>